<evidence type="ECO:0000313" key="8">
    <source>
        <dbReference type="EMBL" id="KRX90590.1"/>
    </source>
</evidence>
<comment type="subcellular location">
    <subcellularLocation>
        <location evidence="1">Membrane</location>
    </subcellularLocation>
</comment>
<dbReference type="CDD" id="cd00637">
    <property type="entry name" value="7tm_classA_rhodopsin-like"/>
    <property type="match status" value="1"/>
</dbReference>
<organism evidence="8 9">
    <name type="scientific">Trichinella pseudospiralis</name>
    <name type="common">Parasitic roundworm</name>
    <dbReference type="NCBI Taxonomy" id="6337"/>
    <lineage>
        <taxon>Eukaryota</taxon>
        <taxon>Metazoa</taxon>
        <taxon>Ecdysozoa</taxon>
        <taxon>Nematoda</taxon>
        <taxon>Enoplea</taxon>
        <taxon>Dorylaimia</taxon>
        <taxon>Trichinellida</taxon>
        <taxon>Trichinellidae</taxon>
        <taxon>Trichinella</taxon>
    </lineage>
</organism>
<dbReference type="InterPro" id="IPR000276">
    <property type="entry name" value="GPCR_Rhodpsn"/>
</dbReference>
<evidence type="ECO:0000259" key="7">
    <source>
        <dbReference type="PROSITE" id="PS50262"/>
    </source>
</evidence>
<feature type="transmembrane region" description="Helical" evidence="6">
    <location>
        <begin position="14"/>
        <end position="35"/>
    </location>
</feature>
<keyword evidence="4 6" id="KW-0472">Membrane</keyword>
<dbReference type="GO" id="GO:0008188">
    <property type="term" value="F:neuropeptide receptor activity"/>
    <property type="evidence" value="ECO:0007669"/>
    <property type="project" value="InterPro"/>
</dbReference>
<evidence type="ECO:0000256" key="1">
    <source>
        <dbReference type="ARBA" id="ARBA00004370"/>
    </source>
</evidence>
<dbReference type="PANTHER" id="PTHR21643:SF2">
    <property type="entry name" value="G-PROTEIN COUPLED RECEPTOR AEX-2"/>
    <property type="match status" value="1"/>
</dbReference>
<evidence type="ECO:0000256" key="2">
    <source>
        <dbReference type="ARBA" id="ARBA00022692"/>
    </source>
</evidence>
<evidence type="ECO:0000256" key="5">
    <source>
        <dbReference type="SAM" id="MobiDB-lite"/>
    </source>
</evidence>
<feature type="compositionally biased region" description="Low complexity" evidence="5">
    <location>
        <begin position="412"/>
        <end position="421"/>
    </location>
</feature>
<feature type="region of interest" description="Disordered" evidence="5">
    <location>
        <begin position="410"/>
        <end position="439"/>
    </location>
</feature>
<evidence type="ECO:0000313" key="9">
    <source>
        <dbReference type="Proteomes" id="UP000054815"/>
    </source>
</evidence>
<dbReference type="Gene3D" id="1.20.1070.10">
    <property type="entry name" value="Rhodopsin 7-helix transmembrane proteins"/>
    <property type="match status" value="2"/>
</dbReference>
<keyword evidence="3 6" id="KW-1133">Transmembrane helix</keyword>
<evidence type="ECO:0000256" key="3">
    <source>
        <dbReference type="ARBA" id="ARBA00022989"/>
    </source>
</evidence>
<evidence type="ECO:0000256" key="6">
    <source>
        <dbReference type="SAM" id="Phobius"/>
    </source>
</evidence>
<dbReference type="InterPro" id="IPR039952">
    <property type="entry name" value="Aex-2"/>
</dbReference>
<reference evidence="8 9" key="1">
    <citation type="submission" date="2015-01" db="EMBL/GenBank/DDBJ databases">
        <title>Evolution of Trichinella species and genotypes.</title>
        <authorList>
            <person name="Korhonen P.K."/>
            <person name="Edoardo P."/>
            <person name="Giuseppe L.R."/>
            <person name="Gasser R.B."/>
        </authorList>
    </citation>
    <scope>NUCLEOTIDE SEQUENCE [LARGE SCALE GENOMIC DNA]</scope>
    <source>
        <strain evidence="8">ISS141</strain>
    </source>
</reference>
<feature type="compositionally biased region" description="Basic and acidic residues" evidence="5">
    <location>
        <begin position="422"/>
        <end position="431"/>
    </location>
</feature>
<feature type="transmembrane region" description="Helical" evidence="6">
    <location>
        <begin position="209"/>
        <end position="236"/>
    </location>
</feature>
<feature type="transmembrane region" description="Helical" evidence="6">
    <location>
        <begin position="47"/>
        <end position="70"/>
    </location>
</feature>
<evidence type="ECO:0000256" key="4">
    <source>
        <dbReference type="ARBA" id="ARBA00023136"/>
    </source>
</evidence>
<dbReference type="PANTHER" id="PTHR21643">
    <property type="entry name" value="G-PROTEIN COUPLED RECEPTORS FAMILY 1 PROFILE DOMAIN-CONTAINING PROTEIN-RELATED"/>
    <property type="match status" value="1"/>
</dbReference>
<keyword evidence="8" id="KW-0675">Receptor</keyword>
<proteinExistence type="predicted"/>
<dbReference type="PROSITE" id="PS50262">
    <property type="entry name" value="G_PROTEIN_RECEP_F1_2"/>
    <property type="match status" value="1"/>
</dbReference>
<feature type="transmembrane region" description="Helical" evidence="6">
    <location>
        <begin position="266"/>
        <end position="291"/>
    </location>
</feature>
<feature type="transmembrane region" description="Helical" evidence="6">
    <location>
        <begin position="82"/>
        <end position="101"/>
    </location>
</feature>
<dbReference type="EMBL" id="JYDU01000161">
    <property type="protein sequence ID" value="KRX90590.1"/>
    <property type="molecule type" value="Genomic_DNA"/>
</dbReference>
<sequence length="439" mass="51339">MNYTFDKFDFAVDILTLVCAPLTVFFNTIVLYIAFQHVDMKQRLNQRFVVSMTVADLVYGLVYMSTRLYINYIPRWLCGPYYMTLWTCQIASVVFLLCLNIDKYISIRYPLRYPSVVTETFVNKQINLNDGYFLLFTDKEMKCRMCERQRCFDKAFGVFTLRCEVGCEISLKLIICWSLILIYCLLSFYCGPVVYEDVLLNECSILMKPVYYTIMLLVFYVLPMLLSLMISGYIAWKATRRSKLYQQFTVTGPHLKYKRRTLRRMFFVFISTIWTSVTFLPYRIALTALYLCQAYSNADLKFDIYSALKDHREAEIGELQTAQFDHHMWYNETFFDSPLTHHIIKLLDAEDGKTCSTGITEITIHTFLCLLPLGSVGNPLITILTQNVYRIHFQAVWDSLKIMCNLKKKRSPNSVNNNNKSKSTETLKEMVLKSPQSMT</sequence>
<protein>
    <submittedName>
        <fullName evidence="8">Beta-3 adrenergic receptor</fullName>
    </submittedName>
</protein>
<accession>A0A0V0XRN7</accession>
<dbReference type="GO" id="GO:0016020">
    <property type="term" value="C:membrane"/>
    <property type="evidence" value="ECO:0007669"/>
    <property type="project" value="UniProtKB-SubCell"/>
</dbReference>
<gene>
    <name evidence="8" type="primary">Octbeta2R</name>
    <name evidence="8" type="ORF">T4E_4946</name>
</gene>
<dbReference type="SUPFAM" id="SSF81321">
    <property type="entry name" value="Family A G protein-coupled receptor-like"/>
    <property type="match status" value="1"/>
</dbReference>
<feature type="transmembrane region" description="Helical" evidence="6">
    <location>
        <begin position="169"/>
        <end position="189"/>
    </location>
</feature>
<comment type="caution">
    <text evidence="8">The sequence shown here is derived from an EMBL/GenBank/DDBJ whole genome shotgun (WGS) entry which is preliminary data.</text>
</comment>
<dbReference type="AlphaFoldDB" id="A0A0V0XRN7"/>
<dbReference type="Pfam" id="PF00001">
    <property type="entry name" value="7tm_1"/>
    <property type="match status" value="1"/>
</dbReference>
<dbReference type="PRINTS" id="PR00237">
    <property type="entry name" value="GPCRRHODOPSN"/>
</dbReference>
<name>A0A0V0XRN7_TRIPS</name>
<keyword evidence="2 6" id="KW-0812">Transmembrane</keyword>
<feature type="domain" description="G-protein coupled receptors family 1 profile" evidence="7">
    <location>
        <begin position="26"/>
        <end position="284"/>
    </location>
</feature>
<dbReference type="InterPro" id="IPR017452">
    <property type="entry name" value="GPCR_Rhodpsn_7TM"/>
</dbReference>
<dbReference type="Proteomes" id="UP000054815">
    <property type="component" value="Unassembled WGS sequence"/>
</dbReference>